<dbReference type="GO" id="GO:0009055">
    <property type="term" value="F:electron transfer activity"/>
    <property type="evidence" value="ECO:0007669"/>
    <property type="project" value="InterPro"/>
</dbReference>
<keyword evidence="3" id="KW-0479">Metal-binding</keyword>
<dbReference type="Pfam" id="PF14522">
    <property type="entry name" value="Cytochrome_C7"/>
    <property type="match status" value="1"/>
</dbReference>
<dbReference type="InterPro" id="IPR029467">
    <property type="entry name" value="Cyt_c7-like"/>
</dbReference>
<feature type="domain" description="Class III cytochrome C" evidence="7">
    <location>
        <begin position="44"/>
        <end position="100"/>
    </location>
</feature>
<evidence type="ECO:0000256" key="3">
    <source>
        <dbReference type="ARBA" id="ARBA00022723"/>
    </source>
</evidence>
<dbReference type="PANTHER" id="PTHR39425:SF1">
    <property type="entry name" value="CYTOCHROME C7-LIKE DOMAIN-CONTAINING PROTEIN"/>
    <property type="match status" value="1"/>
</dbReference>
<dbReference type="InterPro" id="IPR036280">
    <property type="entry name" value="Multihaem_cyt_sf"/>
</dbReference>
<evidence type="ECO:0000259" key="8">
    <source>
        <dbReference type="Pfam" id="PF14522"/>
    </source>
</evidence>
<evidence type="ECO:0000313" key="9">
    <source>
        <dbReference type="EMBL" id="QDU84057.1"/>
    </source>
</evidence>
<name>A0A518CXX5_9BACT</name>
<reference evidence="9 10" key="1">
    <citation type="submission" date="2019-02" db="EMBL/GenBank/DDBJ databases">
        <title>Deep-cultivation of Planctomycetes and their phenomic and genomic characterization uncovers novel biology.</title>
        <authorList>
            <person name="Wiegand S."/>
            <person name="Jogler M."/>
            <person name="Boedeker C."/>
            <person name="Pinto D."/>
            <person name="Vollmers J."/>
            <person name="Rivas-Marin E."/>
            <person name="Kohn T."/>
            <person name="Peeters S.H."/>
            <person name="Heuer A."/>
            <person name="Rast P."/>
            <person name="Oberbeckmann S."/>
            <person name="Bunk B."/>
            <person name="Jeske O."/>
            <person name="Meyerdierks A."/>
            <person name="Storesund J.E."/>
            <person name="Kallscheuer N."/>
            <person name="Luecker S."/>
            <person name="Lage O.M."/>
            <person name="Pohl T."/>
            <person name="Merkel B.J."/>
            <person name="Hornburger P."/>
            <person name="Mueller R.-W."/>
            <person name="Bruemmer F."/>
            <person name="Labrenz M."/>
            <person name="Spormann A.M."/>
            <person name="Op den Camp H."/>
            <person name="Overmann J."/>
            <person name="Amann R."/>
            <person name="Jetten M.S.M."/>
            <person name="Mascher T."/>
            <person name="Medema M.H."/>
            <person name="Devos D.P."/>
            <person name="Kaster A.-K."/>
            <person name="Ovreas L."/>
            <person name="Rohde M."/>
            <person name="Galperin M.Y."/>
            <person name="Jogler C."/>
        </authorList>
    </citation>
    <scope>NUCLEOTIDE SEQUENCE [LARGE SCALE GENOMIC DNA]</scope>
    <source>
        <strain evidence="9 10">Pla163</strain>
    </source>
</reference>
<dbReference type="SUPFAM" id="SSF48695">
    <property type="entry name" value="Multiheme cytochromes"/>
    <property type="match status" value="1"/>
</dbReference>
<evidence type="ECO:0000256" key="4">
    <source>
        <dbReference type="ARBA" id="ARBA00022982"/>
    </source>
</evidence>
<dbReference type="EMBL" id="CP036290">
    <property type="protein sequence ID" value="QDU84057.1"/>
    <property type="molecule type" value="Genomic_DNA"/>
</dbReference>
<keyword evidence="2" id="KW-0349">Heme</keyword>
<evidence type="ECO:0000256" key="1">
    <source>
        <dbReference type="ARBA" id="ARBA00022448"/>
    </source>
</evidence>
<feature type="domain" description="Cytochrome c7-like" evidence="8">
    <location>
        <begin position="125"/>
        <end position="211"/>
    </location>
</feature>
<accession>A0A518CXX5</accession>
<organism evidence="9 10">
    <name type="scientific">Rohdeia mirabilis</name>
    <dbReference type="NCBI Taxonomy" id="2528008"/>
    <lineage>
        <taxon>Bacteria</taxon>
        <taxon>Pseudomonadati</taxon>
        <taxon>Planctomycetota</taxon>
        <taxon>Planctomycetia</taxon>
        <taxon>Planctomycetia incertae sedis</taxon>
        <taxon>Rohdeia</taxon>
    </lineage>
</organism>
<evidence type="ECO:0000256" key="2">
    <source>
        <dbReference type="ARBA" id="ARBA00022617"/>
    </source>
</evidence>
<protein>
    <submittedName>
        <fullName evidence="9">Class III cytochrome C family protein</fullName>
    </submittedName>
</protein>
<evidence type="ECO:0000256" key="6">
    <source>
        <dbReference type="SAM" id="Phobius"/>
    </source>
</evidence>
<evidence type="ECO:0000259" key="7">
    <source>
        <dbReference type="Pfam" id="PF02085"/>
    </source>
</evidence>
<feature type="transmembrane region" description="Helical" evidence="6">
    <location>
        <begin position="15"/>
        <end position="34"/>
    </location>
</feature>
<dbReference type="Pfam" id="PF02085">
    <property type="entry name" value="Cytochrom_CIII"/>
    <property type="match status" value="1"/>
</dbReference>
<dbReference type="RefSeq" id="WP_145184877.1">
    <property type="nucleotide sequence ID" value="NZ_CP036290.1"/>
</dbReference>
<dbReference type="GO" id="GO:0020037">
    <property type="term" value="F:heme binding"/>
    <property type="evidence" value="ECO:0007669"/>
    <property type="project" value="InterPro"/>
</dbReference>
<keyword evidence="6" id="KW-1133">Transmembrane helix</keyword>
<gene>
    <name evidence="9" type="ORF">Pla163_11590</name>
</gene>
<dbReference type="CDD" id="cd08168">
    <property type="entry name" value="Cytochrom_C3"/>
    <property type="match status" value="1"/>
</dbReference>
<keyword evidence="1" id="KW-0813">Transport</keyword>
<evidence type="ECO:0000313" key="10">
    <source>
        <dbReference type="Proteomes" id="UP000319342"/>
    </source>
</evidence>
<dbReference type="Proteomes" id="UP000319342">
    <property type="component" value="Chromosome"/>
</dbReference>
<keyword evidence="5" id="KW-0408">Iron</keyword>
<keyword evidence="6" id="KW-0472">Membrane</keyword>
<proteinExistence type="predicted"/>
<evidence type="ECO:0000256" key="5">
    <source>
        <dbReference type="ARBA" id="ARBA00023004"/>
    </source>
</evidence>
<sequence>MFHFPSWTLTIRDTAGLLVGGGLLYVIVIVTFGFSPMTTDVGYQPTQPVPFSHAIHAGELGIDCRYCHNTVEKAGHAAIPPTATCMNCHGMIHTESEKLELVRESAKTGEAIPWVRVHDLPDYAFFNHAAHLAAGVGCSSCHGRIDHMETVFQKEPLSMGWCLDCHRNPEPHIRPVDQITNMAWENDADLGAKILAERGIEPNQNCSTCHR</sequence>
<dbReference type="OrthoDB" id="9814800at2"/>
<dbReference type="GO" id="GO:0046872">
    <property type="term" value="F:metal ion binding"/>
    <property type="evidence" value="ECO:0007669"/>
    <property type="project" value="UniProtKB-KW"/>
</dbReference>
<keyword evidence="4" id="KW-0249">Electron transport</keyword>
<dbReference type="AlphaFoldDB" id="A0A518CXX5"/>
<dbReference type="Gene3D" id="3.90.10.10">
    <property type="entry name" value="Cytochrome C3"/>
    <property type="match status" value="2"/>
</dbReference>
<dbReference type="InterPro" id="IPR020942">
    <property type="entry name" value="Cyt_c_III_dom"/>
</dbReference>
<dbReference type="PANTHER" id="PTHR39425">
    <property type="entry name" value="LIPOPROTEIN CYTOCHROME C"/>
    <property type="match status" value="1"/>
</dbReference>
<keyword evidence="6" id="KW-0812">Transmembrane</keyword>
<keyword evidence="10" id="KW-1185">Reference proteome</keyword>